<dbReference type="InterPro" id="IPR003593">
    <property type="entry name" value="AAA+_ATPase"/>
</dbReference>
<dbReference type="GO" id="GO:0016887">
    <property type="term" value="F:ATP hydrolysis activity"/>
    <property type="evidence" value="ECO:0007669"/>
    <property type="project" value="InterPro"/>
</dbReference>
<dbReference type="RefSeq" id="WP_200125234.1">
    <property type="nucleotide sequence ID" value="NZ_CP054705.1"/>
</dbReference>
<dbReference type="CDD" id="cd03268">
    <property type="entry name" value="ABC_BcrA_bacitracin_resist"/>
    <property type="match status" value="1"/>
</dbReference>
<proteinExistence type="inferred from homology"/>
<dbReference type="SUPFAM" id="SSF52540">
    <property type="entry name" value="P-loop containing nucleoside triphosphate hydrolases"/>
    <property type="match status" value="1"/>
</dbReference>
<keyword evidence="2" id="KW-0813">Transport</keyword>
<dbReference type="Pfam" id="PF00005">
    <property type="entry name" value="ABC_tran"/>
    <property type="match status" value="1"/>
</dbReference>
<dbReference type="InterPro" id="IPR003439">
    <property type="entry name" value="ABC_transporter-like_ATP-bd"/>
</dbReference>
<dbReference type="InterPro" id="IPR027417">
    <property type="entry name" value="P-loop_NTPase"/>
</dbReference>
<evidence type="ECO:0000313" key="7">
    <source>
        <dbReference type="Proteomes" id="UP000595823"/>
    </source>
</evidence>
<feature type="domain" description="ABC transporter" evidence="5">
    <location>
        <begin position="5"/>
        <end position="233"/>
    </location>
</feature>
<gene>
    <name evidence="6" type="ORF">HUG15_20195</name>
</gene>
<dbReference type="PANTHER" id="PTHR43335:SF8">
    <property type="entry name" value="ABC TRANSPORTER, ATP-BINDING PROTEIN"/>
    <property type="match status" value="1"/>
</dbReference>
<protein>
    <submittedName>
        <fullName evidence="6">ABC transporter ATP-binding protein</fullName>
    </submittedName>
</protein>
<keyword evidence="7" id="KW-1185">Reference proteome</keyword>
<dbReference type="SMART" id="SM00382">
    <property type="entry name" value="AAA"/>
    <property type="match status" value="1"/>
</dbReference>
<dbReference type="InterPro" id="IPR017871">
    <property type="entry name" value="ABC_transporter-like_CS"/>
</dbReference>
<dbReference type="PROSITE" id="PS00211">
    <property type="entry name" value="ABC_TRANSPORTER_1"/>
    <property type="match status" value="1"/>
</dbReference>
<dbReference type="Gene3D" id="3.40.50.300">
    <property type="entry name" value="P-loop containing nucleotide triphosphate hydrolases"/>
    <property type="match status" value="1"/>
</dbReference>
<evidence type="ECO:0000256" key="3">
    <source>
        <dbReference type="ARBA" id="ARBA00022741"/>
    </source>
</evidence>
<dbReference type="EMBL" id="CP054705">
    <property type="protein sequence ID" value="QQK77675.1"/>
    <property type="molecule type" value="Genomic_DNA"/>
</dbReference>
<evidence type="ECO:0000313" key="6">
    <source>
        <dbReference type="EMBL" id="QQK77675.1"/>
    </source>
</evidence>
<reference evidence="6 7" key="1">
    <citation type="submission" date="2020-06" db="EMBL/GenBank/DDBJ databases">
        <title>Genomic analysis of Salicibibacter sp. NKC5-3.</title>
        <authorList>
            <person name="Oh Y.J."/>
        </authorList>
    </citation>
    <scope>NUCLEOTIDE SEQUENCE [LARGE SCALE GENOMIC DNA]</scope>
    <source>
        <strain evidence="6 7">NKC5-3</strain>
    </source>
</reference>
<organism evidence="6 7">
    <name type="scientific">Salicibibacter cibarius</name>
    <dbReference type="NCBI Taxonomy" id="2743000"/>
    <lineage>
        <taxon>Bacteria</taxon>
        <taxon>Bacillati</taxon>
        <taxon>Bacillota</taxon>
        <taxon>Bacilli</taxon>
        <taxon>Bacillales</taxon>
        <taxon>Bacillaceae</taxon>
        <taxon>Salicibibacter</taxon>
    </lineage>
</organism>
<dbReference type="AlphaFoldDB" id="A0A7T7CD71"/>
<keyword evidence="4 6" id="KW-0067">ATP-binding</keyword>
<evidence type="ECO:0000259" key="5">
    <source>
        <dbReference type="PROSITE" id="PS50893"/>
    </source>
</evidence>
<dbReference type="PROSITE" id="PS50893">
    <property type="entry name" value="ABC_TRANSPORTER_2"/>
    <property type="match status" value="1"/>
</dbReference>
<comment type="similarity">
    <text evidence="1">Belongs to the ABC transporter superfamily.</text>
</comment>
<dbReference type="Proteomes" id="UP000595823">
    <property type="component" value="Chromosome"/>
</dbReference>
<evidence type="ECO:0000256" key="1">
    <source>
        <dbReference type="ARBA" id="ARBA00005417"/>
    </source>
</evidence>
<dbReference type="GO" id="GO:0005524">
    <property type="term" value="F:ATP binding"/>
    <property type="evidence" value="ECO:0007669"/>
    <property type="project" value="UniProtKB-KW"/>
</dbReference>
<evidence type="ECO:0000256" key="4">
    <source>
        <dbReference type="ARBA" id="ARBA00022840"/>
    </source>
</evidence>
<accession>A0A7T7CD71</accession>
<dbReference type="KEGG" id="scia:HUG15_20195"/>
<evidence type="ECO:0000256" key="2">
    <source>
        <dbReference type="ARBA" id="ARBA00022448"/>
    </source>
</evidence>
<keyword evidence="3" id="KW-0547">Nucleotide-binding</keyword>
<dbReference type="PANTHER" id="PTHR43335">
    <property type="entry name" value="ABC TRANSPORTER, ATP-BINDING PROTEIN"/>
    <property type="match status" value="1"/>
</dbReference>
<sequence>MDYVLRTHKLTKQFKHNTPVKDVNINIRKGEIYGFLGKNGAGKTTAIRMIMGLIQPSSGSIEMFGKHVKGNDQRPFERIGSIIETPGAYPNLTGEENLDIHRRYMGVQEKSSIDEALELVGLLEVKKRKVKNYSLGMKQRLGLAQALLHHPSLLILDEPTNGLDPRGIKEIRQLILELVETHQITVLISSHILSEIEHLATTVGIIHQGKLLKELTLDEINQKNRHYIELDVNDAQKASMLLEQKLNIEQYQVMEQNMIRIYERTNESETINQVLMENQVGIKKINVSTDTLEDYFIHLTEGGAE</sequence>
<name>A0A7T7CD71_9BACI</name>